<evidence type="ECO:0000256" key="11">
    <source>
        <dbReference type="ARBA" id="ARBA00029766"/>
    </source>
</evidence>
<feature type="domain" description="7,8-dihydro-6-hydroxymethylpterin-pyrophosphokinase" evidence="13">
    <location>
        <begin position="91"/>
        <end position="102"/>
    </location>
</feature>
<dbReference type="RefSeq" id="WP_006009947.1">
    <property type="nucleotide sequence ID" value="NC_007799.1"/>
</dbReference>
<evidence type="ECO:0000313" key="14">
    <source>
        <dbReference type="EMBL" id="ABD45103.1"/>
    </source>
</evidence>
<dbReference type="PANTHER" id="PTHR43071">
    <property type="entry name" value="2-AMINO-4-HYDROXY-6-HYDROXYMETHYLDIHYDROPTERIDINE PYROPHOSPHOKINASE"/>
    <property type="match status" value="1"/>
</dbReference>
<keyword evidence="15" id="KW-1185">Reference proteome</keyword>
<evidence type="ECO:0000256" key="3">
    <source>
        <dbReference type="ARBA" id="ARBA00013253"/>
    </source>
</evidence>
<proteinExistence type="inferred from homology"/>
<dbReference type="UniPathway" id="UPA00077">
    <property type="reaction ID" value="UER00155"/>
</dbReference>
<dbReference type="EC" id="2.7.6.3" evidence="3"/>
<dbReference type="GO" id="GO:0016301">
    <property type="term" value="F:kinase activity"/>
    <property type="evidence" value="ECO:0007669"/>
    <property type="project" value="UniProtKB-KW"/>
</dbReference>
<dbReference type="PROSITE" id="PS00794">
    <property type="entry name" value="HPPK"/>
    <property type="match status" value="1"/>
</dbReference>
<comment type="function">
    <text evidence="10">Catalyzes the transfer of pyrophosphate from adenosine triphosphate (ATP) to 6-hydroxymethyl-7,8-dihydropterin, an enzymatic step in folate biosynthesis pathway.</text>
</comment>
<evidence type="ECO:0000256" key="12">
    <source>
        <dbReference type="ARBA" id="ARBA00033413"/>
    </source>
</evidence>
<organism evidence="14 15">
    <name type="scientific">Ehrlichia chaffeensis (strain ATCC CRL-10679 / Arkansas)</name>
    <dbReference type="NCBI Taxonomy" id="205920"/>
    <lineage>
        <taxon>Bacteria</taxon>
        <taxon>Pseudomonadati</taxon>
        <taxon>Pseudomonadota</taxon>
        <taxon>Alphaproteobacteria</taxon>
        <taxon>Rickettsiales</taxon>
        <taxon>Anaplasmataceae</taxon>
        <taxon>Ehrlichia</taxon>
    </lineage>
</organism>
<dbReference type="HOGENOM" id="CLU_097916_1_0_5"/>
<evidence type="ECO:0000256" key="9">
    <source>
        <dbReference type="ARBA" id="ARBA00022909"/>
    </source>
</evidence>
<keyword evidence="9" id="KW-0289">Folate biosynthesis</keyword>
<dbReference type="Pfam" id="PF01288">
    <property type="entry name" value="HPPK"/>
    <property type="match status" value="1"/>
</dbReference>
<evidence type="ECO:0000256" key="4">
    <source>
        <dbReference type="ARBA" id="ARBA00016218"/>
    </source>
</evidence>
<dbReference type="InterPro" id="IPR000550">
    <property type="entry name" value="Hppk"/>
</dbReference>
<dbReference type="OrthoDB" id="9808041at2"/>
<keyword evidence="7" id="KW-0418">Kinase</keyword>
<dbReference type="GO" id="GO:0005524">
    <property type="term" value="F:ATP binding"/>
    <property type="evidence" value="ECO:0007669"/>
    <property type="project" value="UniProtKB-KW"/>
</dbReference>
<dbReference type="KEGG" id="ech:ECH_0350"/>
<keyword evidence="5 14" id="KW-0808">Transferase</keyword>
<comment type="similarity">
    <text evidence="2">Belongs to the HPPK family.</text>
</comment>
<accession>Q2GHB3</accession>
<evidence type="ECO:0000313" key="15">
    <source>
        <dbReference type="Proteomes" id="UP000008320"/>
    </source>
</evidence>
<name>Q2GHB3_EHRCR</name>
<gene>
    <name evidence="14" type="primary">folK</name>
    <name evidence="14" type="ordered locus">ECH_0350</name>
</gene>
<keyword evidence="6" id="KW-0547">Nucleotide-binding</keyword>
<dbReference type="STRING" id="205920.ECH_0350"/>
<evidence type="ECO:0000256" key="5">
    <source>
        <dbReference type="ARBA" id="ARBA00022679"/>
    </source>
</evidence>
<evidence type="ECO:0000256" key="6">
    <source>
        <dbReference type="ARBA" id="ARBA00022741"/>
    </source>
</evidence>
<dbReference type="CDD" id="cd00483">
    <property type="entry name" value="HPPK"/>
    <property type="match status" value="1"/>
</dbReference>
<sequence length="169" mass="19419">MFNDVVMLALGSNCGNMLAYIKSAINMLPLHNKNYSYLYKTPALLPENAADHWDTPYLNMVVSGYTNLSSSAMLERIKSIEKMLGRINHQRWAPRPIDIDIILWGNKVVDSQTLSIPHQQMHCRDFVLVPLCDIYARFIHPVLQIPIYEMLLSLNNINLIKQNSHVLQQ</sequence>
<evidence type="ECO:0000259" key="13">
    <source>
        <dbReference type="PROSITE" id="PS00794"/>
    </source>
</evidence>
<evidence type="ECO:0000256" key="7">
    <source>
        <dbReference type="ARBA" id="ARBA00022777"/>
    </source>
</evidence>
<dbReference type="InterPro" id="IPR035907">
    <property type="entry name" value="Hppk_sf"/>
</dbReference>
<dbReference type="SUPFAM" id="SSF55083">
    <property type="entry name" value="6-hydroxymethyl-7,8-dihydropterin pyrophosphokinase, HPPK"/>
    <property type="match status" value="1"/>
</dbReference>
<dbReference type="AlphaFoldDB" id="Q2GHB3"/>
<comment type="pathway">
    <text evidence="1">Cofactor biosynthesis; tetrahydrofolate biosynthesis; 2-amino-4-hydroxy-6-hydroxymethyl-7,8-dihydropteridine diphosphate from 7,8-dihydroneopterin triphosphate: step 4/4.</text>
</comment>
<evidence type="ECO:0000256" key="2">
    <source>
        <dbReference type="ARBA" id="ARBA00005810"/>
    </source>
</evidence>
<dbReference type="Gene3D" id="3.30.70.560">
    <property type="entry name" value="7,8-Dihydro-6-hydroxymethylpterin-pyrophosphokinase HPPK"/>
    <property type="match status" value="1"/>
</dbReference>
<dbReference type="Proteomes" id="UP000008320">
    <property type="component" value="Chromosome"/>
</dbReference>
<dbReference type="eggNOG" id="COG0801">
    <property type="taxonomic scope" value="Bacteria"/>
</dbReference>
<dbReference type="GO" id="GO:0046654">
    <property type="term" value="P:tetrahydrofolate biosynthetic process"/>
    <property type="evidence" value="ECO:0007669"/>
    <property type="project" value="UniProtKB-UniPathway"/>
</dbReference>
<dbReference type="GO" id="GO:0003848">
    <property type="term" value="F:2-amino-4-hydroxy-6-hydroxymethyldihydropteridine diphosphokinase activity"/>
    <property type="evidence" value="ECO:0007669"/>
    <property type="project" value="UniProtKB-EC"/>
</dbReference>
<reference evidence="14 15" key="1">
    <citation type="journal article" date="2006" name="PLoS Genet.">
        <title>Comparative genomics of emerging human ehrlichiosis agents.</title>
        <authorList>
            <person name="Dunning Hotopp J.C."/>
            <person name="Lin M."/>
            <person name="Madupu R."/>
            <person name="Crabtree J."/>
            <person name="Angiuoli S.V."/>
            <person name="Eisen J.A."/>
            <person name="Seshadri R."/>
            <person name="Ren Q."/>
            <person name="Wu M."/>
            <person name="Utterback T.R."/>
            <person name="Smith S."/>
            <person name="Lewis M."/>
            <person name="Khouri H."/>
            <person name="Zhang C."/>
            <person name="Niu H."/>
            <person name="Lin Q."/>
            <person name="Ohashi N."/>
            <person name="Zhi N."/>
            <person name="Nelson W."/>
            <person name="Brinkac L.M."/>
            <person name="Dodson R.J."/>
            <person name="Rosovitz M.J."/>
            <person name="Sundaram J."/>
            <person name="Daugherty S.C."/>
            <person name="Davidsen T."/>
            <person name="Durkin A.S."/>
            <person name="Gwinn M."/>
            <person name="Haft D.H."/>
            <person name="Selengut J.D."/>
            <person name="Sullivan S.A."/>
            <person name="Zafar N."/>
            <person name="Zhou L."/>
            <person name="Benahmed F."/>
            <person name="Forberger H."/>
            <person name="Halpin R."/>
            <person name="Mulligan S."/>
            <person name="Robinson J."/>
            <person name="White O."/>
            <person name="Rikihisa Y."/>
            <person name="Tettelin H."/>
        </authorList>
    </citation>
    <scope>NUCLEOTIDE SEQUENCE [LARGE SCALE GENOMIC DNA]</scope>
    <source>
        <strain evidence="15">ATCC CRL-10679 / Arkansas</strain>
    </source>
</reference>
<evidence type="ECO:0000256" key="8">
    <source>
        <dbReference type="ARBA" id="ARBA00022840"/>
    </source>
</evidence>
<dbReference type="PANTHER" id="PTHR43071:SF1">
    <property type="entry name" value="2-AMINO-4-HYDROXY-6-HYDROXYMETHYLDIHYDROPTERIDINE PYROPHOSPHOKINASE"/>
    <property type="match status" value="1"/>
</dbReference>
<evidence type="ECO:0000256" key="1">
    <source>
        <dbReference type="ARBA" id="ARBA00005051"/>
    </source>
</evidence>
<protein>
    <recommendedName>
        <fullName evidence="4">2-amino-4-hydroxy-6-hydroxymethyldihydropteridine pyrophosphokinase</fullName>
        <ecNumber evidence="3">2.7.6.3</ecNumber>
    </recommendedName>
    <alternativeName>
        <fullName evidence="11">6-hydroxymethyl-7,8-dihydropterin pyrophosphokinase</fullName>
    </alternativeName>
    <alternativeName>
        <fullName evidence="12">7,8-dihydro-6-hydroxymethylpterin-pyrophosphokinase</fullName>
    </alternativeName>
</protein>
<dbReference type="EMBL" id="CP000236">
    <property type="protein sequence ID" value="ABD45103.1"/>
    <property type="molecule type" value="Genomic_DNA"/>
</dbReference>
<dbReference type="GO" id="GO:0046656">
    <property type="term" value="P:folic acid biosynthetic process"/>
    <property type="evidence" value="ECO:0007669"/>
    <property type="project" value="UniProtKB-KW"/>
</dbReference>
<evidence type="ECO:0000256" key="10">
    <source>
        <dbReference type="ARBA" id="ARBA00029409"/>
    </source>
</evidence>
<keyword evidence="8" id="KW-0067">ATP-binding</keyword>
<dbReference type="NCBIfam" id="TIGR01498">
    <property type="entry name" value="folK"/>
    <property type="match status" value="1"/>
</dbReference>